<dbReference type="OrthoDB" id="2958217at2759"/>
<reference evidence="1" key="1">
    <citation type="submission" date="2014-12" db="EMBL/GenBank/DDBJ databases">
        <title>Genome Sequence of Valsa Canker Pathogens Uncovers a Specific Adaption of Colonization on Woody Bark.</title>
        <authorList>
            <person name="Yin Z."/>
            <person name="Liu H."/>
            <person name="Gao X."/>
            <person name="Li Z."/>
            <person name="Song N."/>
            <person name="Ke X."/>
            <person name="Dai Q."/>
            <person name="Wu Y."/>
            <person name="Sun Y."/>
            <person name="Xu J.-R."/>
            <person name="Kang Z.K."/>
            <person name="Wang L."/>
            <person name="Huang L."/>
        </authorList>
    </citation>
    <scope>NUCLEOTIDE SEQUENCE [LARGE SCALE GENOMIC DNA]</scope>
    <source>
        <strain evidence="1">03-8</strain>
    </source>
</reference>
<gene>
    <name evidence="1" type="ORF">VM1G_03533</name>
</gene>
<keyword evidence="2" id="KW-1185">Reference proteome</keyword>
<evidence type="ECO:0000313" key="1">
    <source>
        <dbReference type="EMBL" id="KUI67801.1"/>
    </source>
</evidence>
<protein>
    <submittedName>
        <fullName evidence="1">Uncharacterized protein</fullName>
    </submittedName>
</protein>
<evidence type="ECO:0000313" key="2">
    <source>
        <dbReference type="Proteomes" id="UP000078559"/>
    </source>
</evidence>
<dbReference type="AlphaFoldDB" id="A0A194VUB3"/>
<proteinExistence type="predicted"/>
<name>A0A194VUB3_CYTMA</name>
<dbReference type="EMBL" id="CM003100">
    <property type="protein sequence ID" value="KUI67801.1"/>
    <property type="molecule type" value="Genomic_DNA"/>
</dbReference>
<accession>A0A194VUB3</accession>
<organism evidence="1 2">
    <name type="scientific">Cytospora mali</name>
    <name type="common">Apple Valsa canker fungus</name>
    <name type="synonym">Valsa mali</name>
    <dbReference type="NCBI Taxonomy" id="578113"/>
    <lineage>
        <taxon>Eukaryota</taxon>
        <taxon>Fungi</taxon>
        <taxon>Dikarya</taxon>
        <taxon>Ascomycota</taxon>
        <taxon>Pezizomycotina</taxon>
        <taxon>Sordariomycetes</taxon>
        <taxon>Sordariomycetidae</taxon>
        <taxon>Diaporthales</taxon>
        <taxon>Cytosporaceae</taxon>
        <taxon>Cytospora</taxon>
    </lineage>
</organism>
<dbReference type="Proteomes" id="UP000078559">
    <property type="component" value="Chromosome 3"/>
</dbReference>
<sequence length="141" mass="16107">MAVVCPLPPWTTTTTAASTVKDYQATDEYGRKIRDSVQGRPSDSFHATIPDNPFGVTTVYFETLHNSNQTVLQFWTWHAEFYVLRSNEKTEAGEARRADPGEGLVRCDIADENADWCGHILLNEDWMNEERDGQKWHFIAL</sequence>